<gene>
    <name evidence="2" type="primary">LOC107794937</name>
</gene>
<protein>
    <submittedName>
        <fullName evidence="2">Uncharacterized protein LOC107794937 isoform X1</fullName>
    </submittedName>
</protein>
<reference evidence="2" key="2">
    <citation type="submission" date="2025-08" db="UniProtKB">
        <authorList>
            <consortium name="RefSeq"/>
        </authorList>
    </citation>
    <scope>IDENTIFICATION</scope>
    <source>
        <tissue evidence="2">Leaf</tissue>
    </source>
</reference>
<evidence type="ECO:0000313" key="1">
    <source>
        <dbReference type="Proteomes" id="UP000790787"/>
    </source>
</evidence>
<evidence type="ECO:0000313" key="2">
    <source>
        <dbReference type="RefSeq" id="XP_075096638.1"/>
    </source>
</evidence>
<sequence>MAVEVGKANEATVMLTSGASGRVSALFSLRMLRSLWLLLNAFLLLFLLPFRGRRRMAQVKEAEKVKVVERKGTFLRVPAKMVPRKSLVDQEVAARRALAIRRVLQDDDKDTVREFSCFGKSIGDTMFTQSWTPLTTKVRGLVFILHGLNEHSGRYNDFAKKLNASGLKVYGMDWIVMHNTRRRQVAMKFIQRLDEEAGEGTSQVPPANVDQHEPQNEVDSQASGAVPPPPPEGRRGANIPPGPLPVVPDQDLDMRSAVQLLTRIVASQAQHQTFGIADRSVSARVRDFINLDPPVFTGVDHNADPQDFLDLMQRTLQIIHATDVESVEFTSYRLRDVAVTWYETWKQTRGPNVPPVTWKEFSEAFLQQYLPIELRRARRDRFLHLEQGNMSVREYSMQFNSLARYAPKIVADMSDRVHQFVSGLGAHLINECTTASLNQGMDIARIQAYAQGLEDRKRQQRANREHDRGQQKRARFAGNIGEFRGGFRPQFPRRQSYPAASAPPQFQGQRQDRTTYSGPGQSSRTPGPQFRGEFSQMRPQFLRCDRCGRNHFGPCRQGSDACYTCGQPGHIMRHCPMTGGGGMAQPTASVGASSSSVRPPRQSMQTSAGRGRGRFGASGSGGQQNRIYALSSRQDLESSPDVVTVCAGHGGSDGLHAYVPSLDDAVSDMKQFLSKILAENRGLKCFCFGHSTGAAIVLKASLDPKVRARICGVVLTSPAVGVQPAHPIFTALAPVVSFLMPRFQFSAANKEGVTVSRDPKVLLAKYSDPLVFTGAIRVRTGYEILRITANLQQNLSSFTIPFLVLHGTDDAVTDPEASKKLYAEALSTDKNIKLYDGLLHDLLFEPEREEIMKEIIVWLSQRL</sequence>
<dbReference type="Proteomes" id="UP000790787">
    <property type="component" value="Chromosome 20"/>
</dbReference>
<keyword evidence="1" id="KW-1185">Reference proteome</keyword>
<reference evidence="1" key="1">
    <citation type="journal article" date="2014" name="Nat. Commun.">
        <title>The tobacco genome sequence and its comparison with those of tomato and potato.</title>
        <authorList>
            <person name="Sierro N."/>
            <person name="Battey J.N."/>
            <person name="Ouadi S."/>
            <person name="Bakaher N."/>
            <person name="Bovet L."/>
            <person name="Willig A."/>
            <person name="Goepfert S."/>
            <person name="Peitsch M.C."/>
            <person name="Ivanov N.V."/>
        </authorList>
    </citation>
    <scope>NUCLEOTIDE SEQUENCE [LARGE SCALE GENOMIC DNA]</scope>
</reference>
<organism evidence="1 2">
    <name type="scientific">Nicotiana tabacum</name>
    <name type="common">Common tobacco</name>
    <dbReference type="NCBI Taxonomy" id="4097"/>
    <lineage>
        <taxon>Eukaryota</taxon>
        <taxon>Viridiplantae</taxon>
        <taxon>Streptophyta</taxon>
        <taxon>Embryophyta</taxon>
        <taxon>Tracheophyta</taxon>
        <taxon>Spermatophyta</taxon>
        <taxon>Magnoliopsida</taxon>
        <taxon>eudicotyledons</taxon>
        <taxon>Gunneridae</taxon>
        <taxon>Pentapetalae</taxon>
        <taxon>asterids</taxon>
        <taxon>lamiids</taxon>
        <taxon>Solanales</taxon>
        <taxon>Solanaceae</taxon>
        <taxon>Nicotianoideae</taxon>
        <taxon>Nicotianeae</taxon>
        <taxon>Nicotiana</taxon>
    </lineage>
</organism>
<name>A0AC58THF8_TOBAC</name>
<proteinExistence type="predicted"/>
<dbReference type="RefSeq" id="XP_075096638.1">
    <property type="nucleotide sequence ID" value="XM_075240537.1"/>
</dbReference>
<accession>A0AC58THF8</accession>